<keyword evidence="3" id="KW-1185">Reference proteome</keyword>
<feature type="region of interest" description="Disordered" evidence="1">
    <location>
        <begin position="175"/>
        <end position="229"/>
    </location>
</feature>
<dbReference type="Proteomes" id="UP001150925">
    <property type="component" value="Unassembled WGS sequence"/>
</dbReference>
<dbReference type="OrthoDB" id="7690434at2759"/>
<reference evidence="2" key="1">
    <citation type="submission" date="2022-07" db="EMBL/GenBank/DDBJ databases">
        <title>Phylogenomic reconstructions and comparative analyses of Kickxellomycotina fungi.</title>
        <authorList>
            <person name="Reynolds N.K."/>
            <person name="Stajich J.E."/>
            <person name="Barry K."/>
            <person name="Grigoriev I.V."/>
            <person name="Crous P."/>
            <person name="Smith M.E."/>
        </authorList>
    </citation>
    <scope>NUCLEOTIDE SEQUENCE</scope>
    <source>
        <strain evidence="2">RSA 1196</strain>
    </source>
</reference>
<feature type="region of interest" description="Disordered" evidence="1">
    <location>
        <begin position="90"/>
        <end position="122"/>
    </location>
</feature>
<protein>
    <submittedName>
        <fullName evidence="2">Uncharacterized protein</fullName>
    </submittedName>
</protein>
<comment type="caution">
    <text evidence="2">The sequence shown here is derived from an EMBL/GenBank/DDBJ whole genome shotgun (WGS) entry which is preliminary data.</text>
</comment>
<evidence type="ECO:0000256" key="1">
    <source>
        <dbReference type="SAM" id="MobiDB-lite"/>
    </source>
</evidence>
<sequence>MSPALSKKSTKGKGDTAKTPKLKGKAKPKATSASPKVSTSILEFSPVMVASKAPTVTSPLITSTTVGSPSMTKPETQPAMTNLKNQAKMQEKRHAVSLAQQQMESLQKRQDSLRQTAAAQKTSAETNQTAALLQLLFKQGLIKPGQPIPPEIASRLPPAFLTTVQAAMGLHAKANASTPTSSVPLSSSPAAAMTSPPVSQGIRLSGNGPNGVQTPSSSVQSATSSQEAISTIHSPANRLAVPNTPISQPALGAYSQGMSNAMYMHYMNNMAGNQNPASMAQLNTLTHSPAMTVTSTPAQQALYVNAQTMSPNNPALLPRTNSQNSGTGEALSATTTIWMGKLMWEAKDRAAGAKFTHSCLVSANPGSHEIRRSMRNVLRLPATPAESAASSATSPFNLMDFQLPQWPKDLQTRQLMSVDFDKMLRYIVEKHCPFVEFSPLPNQEDAAASNNYRSLLSNLGMKPMAAFIPFTNTQEAASPTQTPGMFLIFHTKLIGVLSLANRIPYEVIRAPNARPDEGQANATQMVSPLNANVSPQVLLQSQNQLLAAQPQVRPPSSVAFSNTLTAANHSQTGNAGKMANNNDLTAMWMNNMSSQKRSEFLQQLRQATQNSTGNMNPSPQVQMAQFMAQQSQQQQQQLAKNLVMGGLPGNAKTAGGPTPRPAMNNPVMSAGASGANNSPLTTQALQQMLMQTAARAGRPMDPAQVAALINNNAAGNPGTTPTSLAANANPMLNKQRMNVGNVALLNSLNNNPGNPAGGNPLLAAQGNSLGNASMGMNPTNMMAASNLRPGSAALNSMLLLQQNRQQMLANMAANNPALNAVGPNNNNPNLATVNPGLNAANMRNMALPSGNFSLPNGPANGGQMLNQQLLMQLMQQRQQQQQQQQSNQQRNQLRPPGKF</sequence>
<feature type="compositionally biased region" description="Polar residues" evidence="1">
    <location>
        <begin position="113"/>
        <end position="122"/>
    </location>
</feature>
<feature type="compositionally biased region" description="Low complexity" evidence="1">
    <location>
        <begin position="29"/>
        <end position="38"/>
    </location>
</feature>
<dbReference type="AlphaFoldDB" id="A0A9W8APV4"/>
<gene>
    <name evidence="2" type="ORF">IWQ62_002738</name>
</gene>
<evidence type="ECO:0000313" key="3">
    <source>
        <dbReference type="Proteomes" id="UP001150925"/>
    </source>
</evidence>
<proteinExistence type="predicted"/>
<feature type="compositionally biased region" description="Low complexity" evidence="1">
    <location>
        <begin position="176"/>
        <end position="199"/>
    </location>
</feature>
<accession>A0A9W8APV4</accession>
<feature type="region of interest" description="Disordered" evidence="1">
    <location>
        <begin position="876"/>
        <end position="899"/>
    </location>
</feature>
<feature type="region of interest" description="Disordered" evidence="1">
    <location>
        <begin position="1"/>
        <end position="38"/>
    </location>
</feature>
<evidence type="ECO:0000313" key="2">
    <source>
        <dbReference type="EMBL" id="KAJ1965159.1"/>
    </source>
</evidence>
<dbReference type="EMBL" id="JANBPY010000624">
    <property type="protein sequence ID" value="KAJ1965159.1"/>
    <property type="molecule type" value="Genomic_DNA"/>
</dbReference>
<name>A0A9W8APV4_9FUNG</name>
<feature type="compositionally biased region" description="Low complexity" evidence="1">
    <location>
        <begin position="212"/>
        <end position="226"/>
    </location>
</feature>
<organism evidence="2 3">
    <name type="scientific">Dispira parvispora</name>
    <dbReference type="NCBI Taxonomy" id="1520584"/>
    <lineage>
        <taxon>Eukaryota</taxon>
        <taxon>Fungi</taxon>
        <taxon>Fungi incertae sedis</taxon>
        <taxon>Zoopagomycota</taxon>
        <taxon>Kickxellomycotina</taxon>
        <taxon>Dimargaritomycetes</taxon>
        <taxon>Dimargaritales</taxon>
        <taxon>Dimargaritaceae</taxon>
        <taxon>Dispira</taxon>
    </lineage>
</organism>